<evidence type="ECO:0000313" key="2">
    <source>
        <dbReference type="Proteomes" id="UP000789525"/>
    </source>
</evidence>
<proteinExistence type="predicted"/>
<accession>A0ACA9NYV3</accession>
<sequence>MSTWVPFETETDLVIVENLKIDANVGPDCWGRSRPQPLLVSVALEADLRLAGEQDDLTNSVNYGSLSKDLLRLVTLDQSKQFGGLEDLGEQVVQLALAKVTNPSFRVAVSIKAPKLLLQDAKIRFDITRDGSNAATRGKYTWVIEDWRIYVLIGMNPPERLKKQVLILNMQVFTSPTERVETNALPDFVDHLFKFIDTTEFLTLEKFSSEVIKHAMQLREDVASIVLTTSKPSAVGFADAASIRIKRYRA</sequence>
<keyword evidence="2" id="KW-1185">Reference proteome</keyword>
<protein>
    <submittedName>
        <fullName evidence="1">3005_t:CDS:1</fullName>
    </submittedName>
</protein>
<reference evidence="1" key="1">
    <citation type="submission" date="2021-06" db="EMBL/GenBank/DDBJ databases">
        <authorList>
            <person name="Kallberg Y."/>
            <person name="Tangrot J."/>
            <person name="Rosling A."/>
        </authorList>
    </citation>
    <scope>NUCLEOTIDE SEQUENCE</scope>
    <source>
        <strain evidence="1">CL356</strain>
    </source>
</reference>
<gene>
    <name evidence="1" type="ORF">ACOLOM_LOCUS9427</name>
</gene>
<evidence type="ECO:0000313" key="1">
    <source>
        <dbReference type="EMBL" id="CAG8683145.1"/>
    </source>
</evidence>
<name>A0ACA9NYV3_9GLOM</name>
<organism evidence="1 2">
    <name type="scientific">Acaulospora colombiana</name>
    <dbReference type="NCBI Taxonomy" id="27376"/>
    <lineage>
        <taxon>Eukaryota</taxon>
        <taxon>Fungi</taxon>
        <taxon>Fungi incertae sedis</taxon>
        <taxon>Mucoromycota</taxon>
        <taxon>Glomeromycotina</taxon>
        <taxon>Glomeromycetes</taxon>
        <taxon>Diversisporales</taxon>
        <taxon>Acaulosporaceae</taxon>
        <taxon>Acaulospora</taxon>
    </lineage>
</organism>
<comment type="caution">
    <text evidence="1">The sequence shown here is derived from an EMBL/GenBank/DDBJ whole genome shotgun (WGS) entry which is preliminary data.</text>
</comment>
<dbReference type="Proteomes" id="UP000789525">
    <property type="component" value="Unassembled WGS sequence"/>
</dbReference>
<dbReference type="EMBL" id="CAJVPT010027328">
    <property type="protein sequence ID" value="CAG8683145.1"/>
    <property type="molecule type" value="Genomic_DNA"/>
</dbReference>